<dbReference type="PROSITE" id="PS51318">
    <property type="entry name" value="TAT"/>
    <property type="match status" value="1"/>
</dbReference>
<organism evidence="2 3">
    <name type="scientific">Nocardia vermiculata</name>
    <dbReference type="NCBI Taxonomy" id="257274"/>
    <lineage>
        <taxon>Bacteria</taxon>
        <taxon>Bacillati</taxon>
        <taxon>Actinomycetota</taxon>
        <taxon>Actinomycetes</taxon>
        <taxon>Mycobacteriales</taxon>
        <taxon>Nocardiaceae</taxon>
        <taxon>Nocardia</taxon>
    </lineage>
</organism>
<proteinExistence type="predicted"/>
<gene>
    <name evidence="2" type="ORF">HGA08_19210</name>
</gene>
<protein>
    <submittedName>
        <fullName evidence="2">Hemophore-related protein</fullName>
    </submittedName>
</protein>
<accession>A0A846Y312</accession>
<keyword evidence="1" id="KW-0732">Signal</keyword>
<evidence type="ECO:0000256" key="1">
    <source>
        <dbReference type="SAM" id="SignalP"/>
    </source>
</evidence>
<dbReference type="GO" id="GO:0020037">
    <property type="term" value="F:heme binding"/>
    <property type="evidence" value="ECO:0007669"/>
    <property type="project" value="InterPro"/>
</dbReference>
<dbReference type="NCBIfam" id="TIGR04529">
    <property type="entry name" value="MTB_hemophore"/>
    <property type="match status" value="1"/>
</dbReference>
<sequence length="130" mass="13897">MRIRPRTRAVAATTLTAAGLAAGAALLVPATASAEPTELFAPLLNSSCSFEQIDAALHTENAQLAGILDANPDKKAELKAKFDQPVQKRQAEFQQYLAEHPDQAQQAQNDPRAAGISDTVQKVADTCHNY</sequence>
<feature type="signal peptide" evidence="1">
    <location>
        <begin position="1"/>
        <end position="34"/>
    </location>
</feature>
<dbReference type="Proteomes" id="UP000565711">
    <property type="component" value="Unassembled WGS sequence"/>
</dbReference>
<reference evidence="2 3" key="1">
    <citation type="submission" date="2020-04" db="EMBL/GenBank/DDBJ databases">
        <title>MicrobeNet Type strains.</title>
        <authorList>
            <person name="Nicholson A.C."/>
        </authorList>
    </citation>
    <scope>NUCLEOTIDE SEQUENCE [LARGE SCALE GENOMIC DNA]</scope>
    <source>
        <strain evidence="2 3">JCM 12354</strain>
    </source>
</reference>
<evidence type="ECO:0000313" key="3">
    <source>
        <dbReference type="Proteomes" id="UP000565711"/>
    </source>
</evidence>
<dbReference type="InterPro" id="IPR032407">
    <property type="entry name" value="MHB"/>
</dbReference>
<dbReference type="AlphaFoldDB" id="A0A846Y312"/>
<evidence type="ECO:0000313" key="2">
    <source>
        <dbReference type="EMBL" id="NKY52340.1"/>
    </source>
</evidence>
<dbReference type="EMBL" id="JAAXOP010000011">
    <property type="protein sequence ID" value="NKY52340.1"/>
    <property type="molecule type" value="Genomic_DNA"/>
</dbReference>
<keyword evidence="3" id="KW-1185">Reference proteome</keyword>
<feature type="chain" id="PRO_5033017280" evidence="1">
    <location>
        <begin position="35"/>
        <end position="130"/>
    </location>
</feature>
<dbReference type="InterPro" id="IPR006311">
    <property type="entry name" value="TAT_signal"/>
</dbReference>
<dbReference type="RefSeq" id="WP_067872902.1">
    <property type="nucleotide sequence ID" value="NZ_JAAXOP010000011.1"/>
</dbReference>
<comment type="caution">
    <text evidence="2">The sequence shown here is derived from an EMBL/GenBank/DDBJ whole genome shotgun (WGS) entry which is preliminary data.</text>
</comment>
<dbReference type="Gene3D" id="1.20.20.20">
    <property type="entry name" value="Haemophore, haem-binding domain"/>
    <property type="match status" value="1"/>
</dbReference>
<dbReference type="InterPro" id="IPR038378">
    <property type="entry name" value="MHB_sf"/>
</dbReference>
<name>A0A846Y312_9NOCA</name>